<evidence type="ECO:0008006" key="3">
    <source>
        <dbReference type="Google" id="ProtNLM"/>
    </source>
</evidence>
<reference evidence="2" key="1">
    <citation type="journal article" date="2015" name="Nat. Genet.">
        <title>The genome and transcriptome of the zoonotic hookworm Ancylostoma ceylanicum identify infection-specific gene families.</title>
        <authorList>
            <person name="Schwarz E.M."/>
            <person name="Hu Y."/>
            <person name="Antoshechkin I."/>
            <person name="Miller M.M."/>
            <person name="Sternberg P.W."/>
            <person name="Aroian R.V."/>
        </authorList>
    </citation>
    <scope>NUCLEOTIDE SEQUENCE</scope>
    <source>
        <strain evidence="2">HY135</strain>
    </source>
</reference>
<proteinExistence type="predicted"/>
<dbReference type="Proteomes" id="UP000024635">
    <property type="component" value="Unassembled WGS sequence"/>
</dbReference>
<protein>
    <recommendedName>
        <fullName evidence="3">Reverse transcriptase domain-containing protein</fullName>
    </recommendedName>
</protein>
<dbReference type="AlphaFoldDB" id="A0A016W953"/>
<dbReference type="PANTHER" id="PTHR47027">
    <property type="entry name" value="REVERSE TRANSCRIPTASE DOMAIN-CONTAINING PROTEIN"/>
    <property type="match status" value="1"/>
</dbReference>
<dbReference type="EMBL" id="JARK01000574">
    <property type="protein sequence ID" value="EYC35822.1"/>
    <property type="molecule type" value="Genomic_DNA"/>
</dbReference>
<organism evidence="1 2">
    <name type="scientific">Ancylostoma ceylanicum</name>
    <dbReference type="NCBI Taxonomy" id="53326"/>
    <lineage>
        <taxon>Eukaryota</taxon>
        <taxon>Metazoa</taxon>
        <taxon>Ecdysozoa</taxon>
        <taxon>Nematoda</taxon>
        <taxon>Chromadorea</taxon>
        <taxon>Rhabditida</taxon>
        <taxon>Rhabditina</taxon>
        <taxon>Rhabditomorpha</taxon>
        <taxon>Strongyloidea</taxon>
        <taxon>Ancylostomatidae</taxon>
        <taxon>Ancylostomatinae</taxon>
        <taxon>Ancylostoma</taxon>
    </lineage>
</organism>
<dbReference type="PANTHER" id="PTHR47027:SF20">
    <property type="entry name" value="REVERSE TRANSCRIPTASE-LIKE PROTEIN WITH RNA-DIRECTED DNA POLYMERASE DOMAIN"/>
    <property type="match status" value="1"/>
</dbReference>
<accession>A0A016W953</accession>
<name>A0A016W953_9BILA</name>
<gene>
    <name evidence="1" type="primary">Acey_s0974.g3262</name>
    <name evidence="1" type="ORF">Y032_0974g3262</name>
</gene>
<evidence type="ECO:0000313" key="1">
    <source>
        <dbReference type="EMBL" id="EYC35822.1"/>
    </source>
</evidence>
<keyword evidence="2" id="KW-1185">Reference proteome</keyword>
<sequence>MDVITRDLQTPAPWTLLYADDMLRHEQKEDLERQKQTWSERLARFGLRLNVRKTEYMTINLDEPSTIQDDGNDLRRTNYFKYLGSTLSADGNLTHRVVAFINAASLTLDDWSAVRQKYPGSFQDKDENVTMEGGYHACSGIGNEKIRERFGITPIADKLRKTRIRWYGHVLRANEDNIGEVVENTMLNYLPRQLLTPRNDKKLAVNSVRDHPDYGLAKQLAEAGF</sequence>
<evidence type="ECO:0000313" key="2">
    <source>
        <dbReference type="Proteomes" id="UP000024635"/>
    </source>
</evidence>
<comment type="caution">
    <text evidence="1">The sequence shown here is derived from an EMBL/GenBank/DDBJ whole genome shotgun (WGS) entry which is preliminary data.</text>
</comment>
<dbReference type="OrthoDB" id="6278121at2759"/>